<dbReference type="Proteomes" id="UP000030063">
    <property type="component" value="Unassembled WGS sequence"/>
</dbReference>
<evidence type="ECO:0008006" key="3">
    <source>
        <dbReference type="Google" id="ProtNLM"/>
    </source>
</evidence>
<dbReference type="EMBL" id="AWSQ01000005">
    <property type="protein sequence ID" value="KFX68599.1"/>
    <property type="molecule type" value="Genomic_DNA"/>
</dbReference>
<reference evidence="1 2" key="1">
    <citation type="journal article" date="2014" name="Genome Announc.">
        <title>Draft Genome Sequence of Petroleum Oil-Degrading Marine Bacterium Pseudomonas taeanensis Strain MS-3, Isolated from a Crude Oil-Contaminated Seashore.</title>
        <authorList>
            <person name="Lee S.Y."/>
            <person name="Kim S.H."/>
            <person name="Lee D.G."/>
            <person name="Shin S."/>
            <person name="Yun S.H."/>
            <person name="Choi C.W."/>
            <person name="Chung Y.H."/>
            <person name="Choi J.S."/>
            <person name="Kahng H.Y."/>
            <person name="Kim S.I."/>
        </authorList>
    </citation>
    <scope>NUCLEOTIDE SEQUENCE [LARGE SCALE GENOMIC DNA]</scope>
    <source>
        <strain evidence="1 2">MS-3</strain>
    </source>
</reference>
<evidence type="ECO:0000313" key="1">
    <source>
        <dbReference type="EMBL" id="KFX68599.1"/>
    </source>
</evidence>
<dbReference type="STRING" id="1395571.TMS3_0118310"/>
<proteinExistence type="predicted"/>
<protein>
    <recommendedName>
        <fullName evidence="3">3-phosphoglycerate kinase</fullName>
    </recommendedName>
</protein>
<keyword evidence="2" id="KW-1185">Reference proteome</keyword>
<dbReference type="AlphaFoldDB" id="A0A0A1YIV8"/>
<accession>A0A0A1YIV8</accession>
<organism evidence="1 2">
    <name type="scientific">Pseudomonas taeanensis MS-3</name>
    <dbReference type="NCBI Taxonomy" id="1395571"/>
    <lineage>
        <taxon>Bacteria</taxon>
        <taxon>Pseudomonadati</taxon>
        <taxon>Pseudomonadota</taxon>
        <taxon>Gammaproteobacteria</taxon>
        <taxon>Pseudomonadales</taxon>
        <taxon>Pseudomonadaceae</taxon>
        <taxon>Pseudomonas</taxon>
    </lineage>
</organism>
<dbReference type="OrthoDB" id="6897707at2"/>
<dbReference type="RefSeq" id="WP_025166648.1">
    <property type="nucleotide sequence ID" value="NZ_AWSQ01000005.1"/>
</dbReference>
<sequence length="112" mass="11899">MLTTLFAAVVLAGVPAVTPDFEIRQLAPQQAQVSLCFIGTGQALRFELVVIASGPAGRSRSSQSGQLRAAAVPACPVNNRIGVPASSQVEARLRWWLDGIEQAAESRSIRLE</sequence>
<gene>
    <name evidence="1" type="ORF">TMS3_0118310</name>
</gene>
<name>A0A0A1YIV8_9PSED</name>
<comment type="caution">
    <text evidence="1">The sequence shown here is derived from an EMBL/GenBank/DDBJ whole genome shotgun (WGS) entry which is preliminary data.</text>
</comment>
<evidence type="ECO:0000313" key="2">
    <source>
        <dbReference type="Proteomes" id="UP000030063"/>
    </source>
</evidence>